<evidence type="ECO:0000313" key="3">
    <source>
        <dbReference type="EMBL" id="KAE9972973.1"/>
    </source>
</evidence>
<feature type="region of interest" description="Disordered" evidence="1">
    <location>
        <begin position="30"/>
        <end position="62"/>
    </location>
</feature>
<organism evidence="3 4">
    <name type="scientific">Venturia inaequalis</name>
    <name type="common">Apple scab fungus</name>
    <dbReference type="NCBI Taxonomy" id="5025"/>
    <lineage>
        <taxon>Eukaryota</taxon>
        <taxon>Fungi</taxon>
        <taxon>Dikarya</taxon>
        <taxon>Ascomycota</taxon>
        <taxon>Pezizomycotina</taxon>
        <taxon>Dothideomycetes</taxon>
        <taxon>Pleosporomycetidae</taxon>
        <taxon>Venturiales</taxon>
        <taxon>Venturiaceae</taxon>
        <taxon>Venturia</taxon>
    </lineage>
</organism>
<evidence type="ECO:0000313" key="4">
    <source>
        <dbReference type="Proteomes" id="UP000490939"/>
    </source>
</evidence>
<evidence type="ECO:0000256" key="1">
    <source>
        <dbReference type="SAM" id="MobiDB-lite"/>
    </source>
</evidence>
<name>A0A8H3UNW6_VENIN</name>
<reference evidence="3 4" key="1">
    <citation type="submission" date="2019-07" db="EMBL/GenBank/DDBJ databases">
        <title>Venturia inaequalis Genome Resource.</title>
        <authorList>
            <person name="Lichtner F.J."/>
        </authorList>
    </citation>
    <scope>NUCLEOTIDE SEQUENCE [LARGE SCALE GENOMIC DNA]</scope>
    <source>
        <strain evidence="3 4">DMI_063113</strain>
    </source>
</reference>
<dbReference type="EMBL" id="WNWR01000610">
    <property type="protein sequence ID" value="KAE9972973.1"/>
    <property type="molecule type" value="Genomic_DNA"/>
</dbReference>
<dbReference type="Proteomes" id="UP000490939">
    <property type="component" value="Unassembled WGS sequence"/>
</dbReference>
<dbReference type="PANTHER" id="PTHR33112:SF1">
    <property type="entry name" value="HETEROKARYON INCOMPATIBILITY DOMAIN-CONTAINING PROTEIN"/>
    <property type="match status" value="1"/>
</dbReference>
<feature type="domain" description="Heterokaryon incompatibility" evidence="2">
    <location>
        <begin position="139"/>
        <end position="303"/>
    </location>
</feature>
<keyword evidence="4" id="KW-1185">Reference proteome</keyword>
<comment type="caution">
    <text evidence="3">The sequence shown here is derived from an EMBL/GenBank/DDBJ whole genome shotgun (WGS) entry which is preliminary data.</text>
</comment>
<gene>
    <name evidence="3" type="ORF">EG327_009331</name>
</gene>
<protein>
    <recommendedName>
        <fullName evidence="2">Heterokaryon incompatibility domain-containing protein</fullName>
    </recommendedName>
</protein>
<dbReference type="InterPro" id="IPR010730">
    <property type="entry name" value="HET"/>
</dbReference>
<sequence length="715" mass="81625">MAANTAKEATDRPPGFTLRKSMRAFITYMDKTNLPRTSPPQIPSPKLVTSRSASQDDDIPPSQTTFIEDDYLSYSPVETPEPTFIDPAIIRKWLSSCESNHGPRCSDQNKMVDTHYRGPSWLIDTLYNRIVPGNLTCSYFALSYCWGSSVSTSLIRSNLSALQHDNALEEASIVIPATIKDAMRLVVQLGGRYLWVDKLCVPQDDMEVKKKELESMVMIYAGAYATIVAAQGMDADHGLRGVEGGLSRERGPLTSFVSAANYDASSLYGSMDGDRTPDESTIEEQSRLLWGSTWSSRGWTFQEQLFSSRKIIFQNETVNWDCRCAAWHETQADLGDAAPGLESLNSENAGFATTTWPDFHRFTRLVCLYNIRELTFEQDVLDAFAGALNTFERSFKGGFISGLPEMFFDAALLWQPRRLLTRRTPADPTQAILPSWSWVGWHGTLEQESWRSGYGYIRRKYDETEPWDTSLQERCSWRTFSTVKWSHSISRDSLKVLIPDAAKGIQYSRSSAQESSLPEGWIEKRCGATHHAYFVHESDPTQEFWYPVAIKDRNCRNNPGSSVGSNFLHCRTRRGYLYSKWINPSEQDDRPCPTVKLVDKGKVWAGALRLNLDLFDDIPDEYYRLRDIKKKNANALVRLEFIEISRGEVEDQTTERDSFDEWFWPECPRYSGLYRFYNVMCIEWKEGIAYRKAVGRVVDHVWERIATEEIDVTIG</sequence>
<dbReference type="Pfam" id="PF06985">
    <property type="entry name" value="HET"/>
    <property type="match status" value="1"/>
</dbReference>
<dbReference type="PANTHER" id="PTHR33112">
    <property type="entry name" value="DOMAIN PROTEIN, PUTATIVE-RELATED"/>
    <property type="match status" value="1"/>
</dbReference>
<accession>A0A8H3UNW6</accession>
<dbReference type="OrthoDB" id="5428863at2759"/>
<proteinExistence type="predicted"/>
<evidence type="ECO:0000259" key="2">
    <source>
        <dbReference type="Pfam" id="PF06985"/>
    </source>
</evidence>
<dbReference type="AlphaFoldDB" id="A0A8H3UNW6"/>